<dbReference type="AlphaFoldDB" id="G0P378"/>
<sequence length="285" mass="32861">MFEQVANDVPLPLSPSFSEPKPDMENIVRSPPPPPSESNLPQEKTVQQPYPLMLPLYEDAFRHMTLGGAELAAARTEIATLKAKIEKKDMLHKKHTEAMTRRIAVLEEETVRTAAALEESRGELEEVRGDAERLRREVARGAEREGVLTELLRVQRRNPIGLFSCSLCTERFRIFFRRPYVLACGHTFCQQCLERWVDEAFRVEQNLQLERVAILPRRRVLCPHCQRPTRTPNFQLEELARVNWILEHPDEEEEVEAPAIVPMQQVDQAPLIPVEEEMDEVIILD</sequence>
<keyword evidence="1" id="KW-0479">Metal-binding</keyword>
<evidence type="ECO:0000256" key="4">
    <source>
        <dbReference type="PROSITE-ProRule" id="PRU00175"/>
    </source>
</evidence>
<dbReference type="GO" id="GO:0008270">
    <property type="term" value="F:zinc ion binding"/>
    <property type="evidence" value="ECO:0007669"/>
    <property type="project" value="UniProtKB-KW"/>
</dbReference>
<evidence type="ECO:0000256" key="6">
    <source>
        <dbReference type="SAM" id="MobiDB-lite"/>
    </source>
</evidence>
<dbReference type="InterPro" id="IPR001841">
    <property type="entry name" value="Znf_RING"/>
</dbReference>
<keyword evidence="3" id="KW-0862">Zinc</keyword>
<dbReference type="InterPro" id="IPR027370">
    <property type="entry name" value="Znf-RING_euk"/>
</dbReference>
<dbReference type="InterPro" id="IPR013083">
    <property type="entry name" value="Znf_RING/FYVE/PHD"/>
</dbReference>
<dbReference type="InParanoid" id="G0P378"/>
<dbReference type="Gene3D" id="3.30.40.10">
    <property type="entry name" value="Zinc/RING finger domain, C3HC4 (zinc finger)"/>
    <property type="match status" value="1"/>
</dbReference>
<dbReference type="InterPro" id="IPR017907">
    <property type="entry name" value="Znf_RING_CS"/>
</dbReference>
<dbReference type="Pfam" id="PF13445">
    <property type="entry name" value="zf-RING_UBOX"/>
    <property type="match status" value="1"/>
</dbReference>
<dbReference type="GO" id="GO:0016567">
    <property type="term" value="P:protein ubiquitination"/>
    <property type="evidence" value="ECO:0007669"/>
    <property type="project" value="TreeGrafter"/>
</dbReference>
<evidence type="ECO:0000259" key="7">
    <source>
        <dbReference type="PROSITE" id="PS50089"/>
    </source>
</evidence>
<feature type="coiled-coil region" evidence="5">
    <location>
        <begin position="117"/>
        <end position="144"/>
    </location>
</feature>
<dbReference type="PROSITE" id="PS00518">
    <property type="entry name" value="ZF_RING_1"/>
    <property type="match status" value="1"/>
</dbReference>
<gene>
    <name evidence="8" type="ORF">CAEBREN_25261</name>
</gene>
<dbReference type="SUPFAM" id="SSF57850">
    <property type="entry name" value="RING/U-box"/>
    <property type="match status" value="1"/>
</dbReference>
<keyword evidence="2 4" id="KW-0863">Zinc-finger</keyword>
<dbReference type="OrthoDB" id="5805123at2759"/>
<dbReference type="PANTHER" id="PTHR22791:SF6">
    <property type="entry name" value="RING-TYPE DOMAIN-CONTAINING PROTEIN"/>
    <property type="match status" value="1"/>
</dbReference>
<dbReference type="HOGENOM" id="CLU_977371_0_0_1"/>
<keyword evidence="9" id="KW-1185">Reference proteome</keyword>
<protein>
    <recommendedName>
        <fullName evidence="7">RING-type domain-containing protein</fullName>
    </recommendedName>
</protein>
<evidence type="ECO:0000256" key="1">
    <source>
        <dbReference type="ARBA" id="ARBA00022723"/>
    </source>
</evidence>
<evidence type="ECO:0000256" key="3">
    <source>
        <dbReference type="ARBA" id="ARBA00022833"/>
    </source>
</evidence>
<dbReference type="PANTHER" id="PTHR22791">
    <property type="entry name" value="RING-TYPE DOMAIN-CONTAINING PROTEIN"/>
    <property type="match status" value="1"/>
</dbReference>
<reference evidence="9" key="1">
    <citation type="submission" date="2011-07" db="EMBL/GenBank/DDBJ databases">
        <authorList>
            <consortium name="Caenorhabditis brenneri Sequencing and Analysis Consortium"/>
            <person name="Wilson R.K."/>
        </authorList>
    </citation>
    <scope>NUCLEOTIDE SEQUENCE [LARGE SCALE GENOMIC DNA]</scope>
    <source>
        <strain evidence="9">PB2801</strain>
    </source>
</reference>
<evidence type="ECO:0000313" key="9">
    <source>
        <dbReference type="Proteomes" id="UP000008068"/>
    </source>
</evidence>
<dbReference type="SMART" id="SM00184">
    <property type="entry name" value="RING"/>
    <property type="match status" value="1"/>
</dbReference>
<organism evidence="9">
    <name type="scientific">Caenorhabditis brenneri</name>
    <name type="common">Nematode worm</name>
    <dbReference type="NCBI Taxonomy" id="135651"/>
    <lineage>
        <taxon>Eukaryota</taxon>
        <taxon>Metazoa</taxon>
        <taxon>Ecdysozoa</taxon>
        <taxon>Nematoda</taxon>
        <taxon>Chromadorea</taxon>
        <taxon>Rhabditida</taxon>
        <taxon>Rhabditina</taxon>
        <taxon>Rhabditomorpha</taxon>
        <taxon>Rhabditoidea</taxon>
        <taxon>Rhabditidae</taxon>
        <taxon>Peloderinae</taxon>
        <taxon>Caenorhabditis</taxon>
    </lineage>
</organism>
<accession>G0P378</accession>
<evidence type="ECO:0000256" key="5">
    <source>
        <dbReference type="SAM" id="Coils"/>
    </source>
</evidence>
<dbReference type="InterPro" id="IPR051435">
    <property type="entry name" value="RING_finger_E3_ubiq-ligases"/>
</dbReference>
<dbReference type="PROSITE" id="PS50089">
    <property type="entry name" value="ZF_RING_2"/>
    <property type="match status" value="1"/>
</dbReference>
<evidence type="ECO:0000256" key="2">
    <source>
        <dbReference type="ARBA" id="ARBA00022771"/>
    </source>
</evidence>
<dbReference type="GO" id="GO:0061630">
    <property type="term" value="F:ubiquitin protein ligase activity"/>
    <property type="evidence" value="ECO:0007669"/>
    <property type="project" value="TreeGrafter"/>
</dbReference>
<feature type="domain" description="RING-type" evidence="7">
    <location>
        <begin position="165"/>
        <end position="226"/>
    </location>
</feature>
<feature type="region of interest" description="Disordered" evidence="6">
    <location>
        <begin position="1"/>
        <end position="44"/>
    </location>
</feature>
<evidence type="ECO:0000313" key="8">
    <source>
        <dbReference type="EMBL" id="EGT43868.1"/>
    </source>
</evidence>
<name>G0P378_CAEBE</name>
<dbReference type="Proteomes" id="UP000008068">
    <property type="component" value="Unassembled WGS sequence"/>
</dbReference>
<keyword evidence="5" id="KW-0175">Coiled coil</keyword>
<dbReference type="EMBL" id="GL380038">
    <property type="protein sequence ID" value="EGT43868.1"/>
    <property type="molecule type" value="Genomic_DNA"/>
</dbReference>
<proteinExistence type="predicted"/>